<evidence type="ECO:0000313" key="6">
    <source>
        <dbReference type="Proteomes" id="UP000749559"/>
    </source>
</evidence>
<evidence type="ECO:0000259" key="4">
    <source>
        <dbReference type="PROSITE" id="PS51162"/>
    </source>
</evidence>
<dbReference type="PROSITE" id="PS00484">
    <property type="entry name" value="THYROGLOBULIN_1_1"/>
    <property type="match status" value="1"/>
</dbReference>
<evidence type="ECO:0000256" key="3">
    <source>
        <dbReference type="SAM" id="MobiDB-lite"/>
    </source>
</evidence>
<comment type="caution">
    <text evidence="5">The sequence shown here is derived from an EMBL/GenBank/DDBJ whole genome shotgun (WGS) entry which is preliminary data.</text>
</comment>
<evidence type="ECO:0000256" key="1">
    <source>
        <dbReference type="ARBA" id="ARBA00023157"/>
    </source>
</evidence>
<keyword evidence="1" id="KW-1015">Disulfide bond</keyword>
<accession>A0A8S4NZK0</accession>
<comment type="caution">
    <text evidence="2">Lacks conserved residue(s) required for the propagation of feature annotation.</text>
</comment>
<evidence type="ECO:0000313" key="5">
    <source>
        <dbReference type="EMBL" id="CAH1785279.1"/>
    </source>
</evidence>
<keyword evidence="6" id="KW-1185">Reference proteome</keyword>
<dbReference type="EMBL" id="CAIIXF020000006">
    <property type="protein sequence ID" value="CAH1785279.1"/>
    <property type="molecule type" value="Genomic_DNA"/>
</dbReference>
<name>A0A8S4NZK0_OWEFU</name>
<gene>
    <name evidence="5" type="ORF">OFUS_LOCUS11356</name>
</gene>
<sequence>EDEEEEEERKKREAIPEANAWHLENNSTESNLNKTVAPTKSLDNWILEELPSRDDFPIPQRARKMPTSEVFNIDEKEETEFIIDENGNEHLEVHKARKKRHDNNVAGTGIEEDNDEGFLHLQPMAAFIPEDEAIKLRHEFGRLYTENPIKSIPWVEPYLMRNCWVQAMLSERNLFSPSCNADGTFGAKQCYLERCWCVQRDGMPQVNEFSKRFHFNIKGLLLQCYQNNL</sequence>
<dbReference type="SUPFAM" id="SSF57610">
    <property type="entry name" value="Thyroglobulin type-1 domain"/>
    <property type="match status" value="1"/>
</dbReference>
<dbReference type="PROSITE" id="PS51162">
    <property type="entry name" value="THYROGLOBULIN_1_2"/>
    <property type="match status" value="1"/>
</dbReference>
<evidence type="ECO:0000256" key="2">
    <source>
        <dbReference type="PROSITE-ProRule" id="PRU00500"/>
    </source>
</evidence>
<dbReference type="AlphaFoldDB" id="A0A8S4NZK0"/>
<dbReference type="InterPro" id="IPR036857">
    <property type="entry name" value="Thyroglobulin_1_sf"/>
</dbReference>
<dbReference type="CDD" id="cd00191">
    <property type="entry name" value="TY"/>
    <property type="match status" value="1"/>
</dbReference>
<feature type="domain" description="Thyroglobulin type-1" evidence="4">
    <location>
        <begin position="160"/>
        <end position="224"/>
    </location>
</feature>
<dbReference type="InterPro" id="IPR000716">
    <property type="entry name" value="Thyroglobulin_1"/>
</dbReference>
<reference evidence="5" key="1">
    <citation type="submission" date="2022-03" db="EMBL/GenBank/DDBJ databases">
        <authorList>
            <person name="Martin C."/>
        </authorList>
    </citation>
    <scope>NUCLEOTIDE SEQUENCE</scope>
</reference>
<dbReference type="Pfam" id="PF00086">
    <property type="entry name" value="Thyroglobulin_1"/>
    <property type="match status" value="1"/>
</dbReference>
<feature type="non-terminal residue" evidence="5">
    <location>
        <position position="1"/>
    </location>
</feature>
<dbReference type="Gene3D" id="4.10.800.10">
    <property type="entry name" value="Thyroglobulin type-1"/>
    <property type="match status" value="1"/>
</dbReference>
<feature type="compositionally biased region" description="Polar residues" evidence="3">
    <location>
        <begin position="24"/>
        <end position="36"/>
    </location>
</feature>
<dbReference type="OrthoDB" id="406800at2759"/>
<feature type="region of interest" description="Disordered" evidence="3">
    <location>
        <begin position="1"/>
        <end position="36"/>
    </location>
</feature>
<organism evidence="5 6">
    <name type="scientific">Owenia fusiformis</name>
    <name type="common">Polychaete worm</name>
    <dbReference type="NCBI Taxonomy" id="6347"/>
    <lineage>
        <taxon>Eukaryota</taxon>
        <taxon>Metazoa</taxon>
        <taxon>Spiralia</taxon>
        <taxon>Lophotrochozoa</taxon>
        <taxon>Annelida</taxon>
        <taxon>Polychaeta</taxon>
        <taxon>Sedentaria</taxon>
        <taxon>Canalipalpata</taxon>
        <taxon>Sabellida</taxon>
        <taxon>Oweniida</taxon>
        <taxon>Oweniidae</taxon>
        <taxon>Owenia</taxon>
    </lineage>
</organism>
<protein>
    <recommendedName>
        <fullName evidence="4">Thyroglobulin type-1 domain-containing protein</fullName>
    </recommendedName>
</protein>
<proteinExistence type="predicted"/>
<dbReference type="Proteomes" id="UP000749559">
    <property type="component" value="Unassembled WGS sequence"/>
</dbReference>